<keyword evidence="23" id="KW-1185">Reference proteome</keyword>
<protein>
    <recommendedName>
        <fullName evidence="5">Carboxypeptidase Q</fullName>
    </recommendedName>
    <alternativeName>
        <fullName evidence="20">Plasma glutamate carboxypeptidase</fullName>
    </alternativeName>
</protein>
<evidence type="ECO:0000256" key="18">
    <source>
        <dbReference type="ARBA" id="ARBA00023228"/>
    </source>
</evidence>
<dbReference type="PANTHER" id="PTHR12053:SF3">
    <property type="entry name" value="CARBOXYPEPTIDASE Q"/>
    <property type="match status" value="1"/>
</dbReference>
<keyword evidence="18" id="KW-0458">Lysosome</keyword>
<evidence type="ECO:0000256" key="9">
    <source>
        <dbReference type="ARBA" id="ARBA00022723"/>
    </source>
</evidence>
<keyword evidence="16" id="KW-0865">Zymogen</keyword>
<dbReference type="Gene3D" id="3.50.30.30">
    <property type="match status" value="1"/>
</dbReference>
<evidence type="ECO:0000256" key="8">
    <source>
        <dbReference type="ARBA" id="ARBA00022670"/>
    </source>
</evidence>
<evidence type="ECO:0000313" key="23">
    <source>
        <dbReference type="Proteomes" id="UP000245678"/>
    </source>
</evidence>
<name>A0A316HIR2_9SPHI</name>
<dbReference type="Pfam" id="PF04389">
    <property type="entry name" value="Peptidase_M28"/>
    <property type="match status" value="1"/>
</dbReference>
<evidence type="ECO:0000256" key="16">
    <source>
        <dbReference type="ARBA" id="ARBA00023145"/>
    </source>
</evidence>
<evidence type="ECO:0000256" key="5">
    <source>
        <dbReference type="ARBA" id="ARBA00014116"/>
    </source>
</evidence>
<proteinExistence type="predicted"/>
<dbReference type="Proteomes" id="UP000245678">
    <property type="component" value="Unassembled WGS sequence"/>
</dbReference>
<evidence type="ECO:0000256" key="6">
    <source>
        <dbReference type="ARBA" id="ARBA00022525"/>
    </source>
</evidence>
<reference evidence="22 23" key="1">
    <citation type="submission" date="2018-05" db="EMBL/GenBank/DDBJ databases">
        <title>Genomic Encyclopedia of Archaeal and Bacterial Type Strains, Phase II (KMG-II): from individual species to whole genera.</title>
        <authorList>
            <person name="Goeker M."/>
        </authorList>
    </citation>
    <scope>NUCLEOTIDE SEQUENCE [LARGE SCALE GENOMIC DNA]</scope>
    <source>
        <strain evidence="22 23">DSM 19975</strain>
    </source>
</reference>
<evidence type="ECO:0000256" key="4">
    <source>
        <dbReference type="ARBA" id="ARBA00004613"/>
    </source>
</evidence>
<keyword evidence="12" id="KW-0256">Endoplasmic reticulum</keyword>
<keyword evidence="15" id="KW-0482">Metalloprotease</keyword>
<dbReference type="AlphaFoldDB" id="A0A316HIR2"/>
<evidence type="ECO:0000256" key="7">
    <source>
        <dbReference type="ARBA" id="ARBA00022645"/>
    </source>
</evidence>
<dbReference type="GO" id="GO:0006508">
    <property type="term" value="P:proteolysis"/>
    <property type="evidence" value="ECO:0007669"/>
    <property type="project" value="UniProtKB-KW"/>
</dbReference>
<keyword evidence="13" id="KW-0862">Zinc</keyword>
<evidence type="ECO:0000256" key="10">
    <source>
        <dbReference type="ARBA" id="ARBA00022729"/>
    </source>
</evidence>
<dbReference type="PANTHER" id="PTHR12053">
    <property type="entry name" value="PROTEASE FAMILY M28 PLASMA GLUTAMATE CARBOXYPEPTIDASE-RELATED"/>
    <property type="match status" value="1"/>
</dbReference>
<keyword evidence="7 22" id="KW-0121">Carboxypeptidase</keyword>
<gene>
    <name evidence="22" type="ORF">LX99_00661</name>
</gene>
<accession>A0A316HIR2</accession>
<feature type="domain" description="Peptidase M28" evidence="21">
    <location>
        <begin position="297"/>
        <end position="485"/>
    </location>
</feature>
<dbReference type="GO" id="GO:0004180">
    <property type="term" value="F:carboxypeptidase activity"/>
    <property type="evidence" value="ECO:0007669"/>
    <property type="project" value="UniProtKB-KW"/>
</dbReference>
<evidence type="ECO:0000259" key="21">
    <source>
        <dbReference type="Pfam" id="PF04389"/>
    </source>
</evidence>
<dbReference type="Gene3D" id="3.40.630.10">
    <property type="entry name" value="Zn peptidases"/>
    <property type="match status" value="1"/>
</dbReference>
<evidence type="ECO:0000256" key="1">
    <source>
        <dbReference type="ARBA" id="ARBA00004240"/>
    </source>
</evidence>
<keyword evidence="10" id="KW-0732">Signal</keyword>
<evidence type="ECO:0000256" key="20">
    <source>
        <dbReference type="ARBA" id="ARBA00033328"/>
    </source>
</evidence>
<evidence type="ECO:0000256" key="2">
    <source>
        <dbReference type="ARBA" id="ARBA00004371"/>
    </source>
</evidence>
<evidence type="ECO:0000256" key="12">
    <source>
        <dbReference type="ARBA" id="ARBA00022824"/>
    </source>
</evidence>
<comment type="subcellular location">
    <subcellularLocation>
        <location evidence="1">Endoplasmic reticulum</location>
    </subcellularLocation>
    <subcellularLocation>
        <location evidence="3">Golgi apparatus</location>
    </subcellularLocation>
    <subcellularLocation>
        <location evidence="2">Lysosome</location>
    </subcellularLocation>
    <subcellularLocation>
        <location evidence="4">Secreted</location>
    </subcellularLocation>
</comment>
<keyword evidence="17" id="KW-0325">Glycoprotein</keyword>
<evidence type="ECO:0000256" key="13">
    <source>
        <dbReference type="ARBA" id="ARBA00022833"/>
    </source>
</evidence>
<sequence>MLCKFICLAWDCFVCADDVIFDVFSLPNTIFGETDLVIHMKKFTLLFSAALLCTQVKAQDSLTIRKIYDEALVNGQCYQNLHYLCKNIGQRISGSEGAQKAVDWSKKLMEGYGFDKVYLQEVMVPHWVRGAKEEAAIIDGQTRIPVPIVALGMSIATPKNGITANVIEVQSIKELESLGESVVKGKIVFFNRAFDPRFIETGMAYGTAGDQRFMGPAVAAKLGAAGVIVRSLTEIIDDYPHTGATLADPGSKMIPAAAISTKAANKLSAMLKLRKFPAAKFYFKQNCRLLPDVKSYNVIGELTGTENPNKFITVGGHLDSWDLAEGAHDDGTGVMQSAEVLRIFKAVGYHPKNSVRAVFFMNEENGHKGGLKYAELAAQNKEQHIAAIETDEGGFTPRGFSFADVSEDFIKSINNKYKAVLEPYDVDKLTIGGAGTDIEPMKETLPGVVLIGFRPDSQRYFDLHHTAKDVFENVNKRELELGAAGMAALIYLIDQHGL</sequence>
<evidence type="ECO:0000256" key="15">
    <source>
        <dbReference type="ARBA" id="ARBA00023049"/>
    </source>
</evidence>
<keyword evidence="9" id="KW-0479">Metal-binding</keyword>
<keyword evidence="11" id="KW-0378">Hydrolase</keyword>
<dbReference type="InterPro" id="IPR039866">
    <property type="entry name" value="CPQ"/>
</dbReference>
<comment type="subunit">
    <text evidence="19">Homodimer. The monomeric form is inactive while the homodimer is active.</text>
</comment>
<dbReference type="SUPFAM" id="SSF53187">
    <property type="entry name" value="Zn-dependent exopeptidases"/>
    <property type="match status" value="1"/>
</dbReference>
<keyword evidence="14" id="KW-0333">Golgi apparatus</keyword>
<evidence type="ECO:0000256" key="17">
    <source>
        <dbReference type="ARBA" id="ARBA00023180"/>
    </source>
</evidence>
<comment type="caution">
    <text evidence="22">The sequence shown here is derived from an EMBL/GenBank/DDBJ whole genome shotgun (WGS) entry which is preliminary data.</text>
</comment>
<keyword evidence="8" id="KW-0645">Protease</keyword>
<evidence type="ECO:0000256" key="3">
    <source>
        <dbReference type="ARBA" id="ARBA00004555"/>
    </source>
</evidence>
<evidence type="ECO:0000256" key="11">
    <source>
        <dbReference type="ARBA" id="ARBA00022801"/>
    </source>
</evidence>
<dbReference type="GO" id="GO:0046872">
    <property type="term" value="F:metal ion binding"/>
    <property type="evidence" value="ECO:0007669"/>
    <property type="project" value="UniProtKB-KW"/>
</dbReference>
<evidence type="ECO:0000313" key="22">
    <source>
        <dbReference type="EMBL" id="PWK80197.1"/>
    </source>
</evidence>
<dbReference type="InterPro" id="IPR007484">
    <property type="entry name" value="Peptidase_M28"/>
</dbReference>
<evidence type="ECO:0000256" key="14">
    <source>
        <dbReference type="ARBA" id="ARBA00023034"/>
    </source>
</evidence>
<organism evidence="22 23">
    <name type="scientific">Mucilaginibacter oryzae</name>
    <dbReference type="NCBI Taxonomy" id="468058"/>
    <lineage>
        <taxon>Bacteria</taxon>
        <taxon>Pseudomonadati</taxon>
        <taxon>Bacteroidota</taxon>
        <taxon>Sphingobacteriia</taxon>
        <taxon>Sphingobacteriales</taxon>
        <taxon>Sphingobacteriaceae</taxon>
        <taxon>Mucilaginibacter</taxon>
    </lineage>
</organism>
<evidence type="ECO:0000256" key="19">
    <source>
        <dbReference type="ARBA" id="ARBA00025833"/>
    </source>
</evidence>
<dbReference type="GO" id="GO:0070573">
    <property type="term" value="F:metallodipeptidase activity"/>
    <property type="evidence" value="ECO:0007669"/>
    <property type="project" value="InterPro"/>
</dbReference>
<dbReference type="GO" id="GO:0005576">
    <property type="term" value="C:extracellular region"/>
    <property type="evidence" value="ECO:0007669"/>
    <property type="project" value="UniProtKB-SubCell"/>
</dbReference>
<keyword evidence="6" id="KW-0964">Secreted</keyword>
<dbReference type="GO" id="GO:0005764">
    <property type="term" value="C:lysosome"/>
    <property type="evidence" value="ECO:0007669"/>
    <property type="project" value="UniProtKB-SubCell"/>
</dbReference>
<dbReference type="EMBL" id="QGHA01000001">
    <property type="protein sequence ID" value="PWK80197.1"/>
    <property type="molecule type" value="Genomic_DNA"/>
</dbReference>